<accession>A0A1J7C7E4</accession>
<comment type="similarity">
    <text evidence="2">Belongs to the EfeM/EfeO family.</text>
</comment>
<evidence type="ECO:0000259" key="5">
    <source>
        <dbReference type="Pfam" id="PF09375"/>
    </source>
</evidence>
<dbReference type="GO" id="GO:0030313">
    <property type="term" value="C:cell envelope"/>
    <property type="evidence" value="ECO:0007669"/>
    <property type="project" value="UniProtKB-SubCell"/>
</dbReference>
<keyword evidence="6" id="KW-0449">Lipoprotein</keyword>
<keyword evidence="3 4" id="KW-0732">Signal</keyword>
<dbReference type="Gene3D" id="1.20.1420.20">
    <property type="entry name" value="M75 peptidase, HXXE motif"/>
    <property type="match status" value="1"/>
</dbReference>
<evidence type="ECO:0000256" key="2">
    <source>
        <dbReference type="ARBA" id="ARBA00005989"/>
    </source>
</evidence>
<dbReference type="Pfam" id="PF09375">
    <property type="entry name" value="Peptidase_M75"/>
    <property type="match status" value="1"/>
</dbReference>
<gene>
    <name evidence="6" type="ORF">BIV57_20835</name>
</gene>
<feature type="signal peptide" evidence="4">
    <location>
        <begin position="1"/>
        <end position="20"/>
    </location>
</feature>
<dbReference type="PANTHER" id="PTHR39192">
    <property type="entry name" value="IRON UPTAKE SYSTEM COMPONENT EFEO"/>
    <property type="match status" value="1"/>
</dbReference>
<comment type="subcellular location">
    <subcellularLocation>
        <location evidence="1">Cell envelope</location>
    </subcellularLocation>
</comment>
<dbReference type="PANTHER" id="PTHR39192:SF1">
    <property type="entry name" value="IRON UPTAKE SYSTEM COMPONENT EFEO"/>
    <property type="match status" value="1"/>
</dbReference>
<dbReference type="Proteomes" id="UP000243342">
    <property type="component" value="Unassembled WGS sequence"/>
</dbReference>
<dbReference type="STRING" id="1428644.BIV57_20835"/>
<sequence>MRPTARWCAAVAATAAAALAAGCSPDRTPAASAGTSVTVNPVGCGRGWAKPHAGAQTFRLRNTDTNSAEAYLMDAQGRVHAEVEGIGPGTTRPMRVTLGAGSYHFRCLPDDGSAVNGPVVKVSGGGTGGPAALPVTEHDLIPPTIAYQKWIGARTGDLVTKTAALKADIDGGDLAAAKRDWLAGHLLYERMGAAYGTFGDADAKINGTAAGLKGGARDPGFTGFHRIEAGLWGGAPAGSLRAPAARLASDAAALRKGWAQARMDPLDLGLRAHEIVENTVQFELTGRTDYGSHSNLATAEANLQGTRVALDFLKPVLADRDPGLAATYTRLAATERLLHGRADVDALTQPQRERVDAAFGDLVERLADVAALCDPRRTV</sequence>
<protein>
    <submittedName>
        <fullName evidence="6">Efem/EfeO family lipoprotein</fullName>
    </submittedName>
</protein>
<comment type="caution">
    <text evidence="6">The sequence shown here is derived from an EMBL/GenBank/DDBJ whole genome shotgun (WGS) entry which is preliminary data.</text>
</comment>
<feature type="domain" description="Imelysin-like" evidence="5">
    <location>
        <begin position="147"/>
        <end position="367"/>
    </location>
</feature>
<dbReference type="PROSITE" id="PS51257">
    <property type="entry name" value="PROKAR_LIPOPROTEIN"/>
    <property type="match status" value="1"/>
</dbReference>
<dbReference type="InterPro" id="IPR050894">
    <property type="entry name" value="EfeM/EfeO_iron_uptake"/>
</dbReference>
<evidence type="ECO:0000256" key="4">
    <source>
        <dbReference type="SAM" id="SignalP"/>
    </source>
</evidence>
<name>A0A1J7C7E4_9ACTN</name>
<evidence type="ECO:0000313" key="7">
    <source>
        <dbReference type="Proteomes" id="UP000243342"/>
    </source>
</evidence>
<dbReference type="OrthoDB" id="7260758at2"/>
<dbReference type="InterPro" id="IPR034981">
    <property type="entry name" value="Imelysin-like_EfeO/Algp7"/>
</dbReference>
<evidence type="ECO:0000313" key="6">
    <source>
        <dbReference type="EMBL" id="OIV35570.1"/>
    </source>
</evidence>
<dbReference type="InterPro" id="IPR018976">
    <property type="entry name" value="Imelysin-like"/>
</dbReference>
<dbReference type="CDD" id="cd14656">
    <property type="entry name" value="Imelysin-like_EfeO"/>
    <property type="match status" value="1"/>
</dbReference>
<proteinExistence type="inferred from homology"/>
<dbReference type="AlphaFoldDB" id="A0A1J7C7E4"/>
<dbReference type="EMBL" id="MLCF01000144">
    <property type="protein sequence ID" value="OIV35570.1"/>
    <property type="molecule type" value="Genomic_DNA"/>
</dbReference>
<reference evidence="6 7" key="1">
    <citation type="submission" date="2016-10" db="EMBL/GenBank/DDBJ databases">
        <title>Genome sequence of Streptomyces gilvigriseus MUSC 26.</title>
        <authorList>
            <person name="Lee L.-H."/>
            <person name="Ser H.-L."/>
        </authorList>
    </citation>
    <scope>NUCLEOTIDE SEQUENCE [LARGE SCALE GENOMIC DNA]</scope>
    <source>
        <strain evidence="6 7">MUSC 26</strain>
    </source>
</reference>
<evidence type="ECO:0000256" key="3">
    <source>
        <dbReference type="ARBA" id="ARBA00022729"/>
    </source>
</evidence>
<dbReference type="InterPro" id="IPR038352">
    <property type="entry name" value="Imelysin_sf"/>
</dbReference>
<organism evidence="6 7">
    <name type="scientific">Mangrovactinospora gilvigrisea</name>
    <dbReference type="NCBI Taxonomy" id="1428644"/>
    <lineage>
        <taxon>Bacteria</taxon>
        <taxon>Bacillati</taxon>
        <taxon>Actinomycetota</taxon>
        <taxon>Actinomycetes</taxon>
        <taxon>Kitasatosporales</taxon>
        <taxon>Streptomycetaceae</taxon>
        <taxon>Mangrovactinospora</taxon>
    </lineage>
</organism>
<dbReference type="RefSeq" id="WP_071658465.1">
    <property type="nucleotide sequence ID" value="NZ_MLCF01000144.1"/>
</dbReference>
<keyword evidence="7" id="KW-1185">Reference proteome</keyword>
<evidence type="ECO:0000256" key="1">
    <source>
        <dbReference type="ARBA" id="ARBA00004196"/>
    </source>
</evidence>
<feature type="chain" id="PRO_5039361808" evidence="4">
    <location>
        <begin position="21"/>
        <end position="379"/>
    </location>
</feature>